<dbReference type="InterPro" id="IPR007472">
    <property type="entry name" value="N-end_Aminoacyl_Trfase_C"/>
</dbReference>
<feature type="domain" description="3-oxo-5-alpha-steroid 4-dehydrogenase C-terminal" evidence="21">
    <location>
        <begin position="571"/>
        <end position="721"/>
    </location>
</feature>
<evidence type="ECO:0000256" key="2">
    <source>
        <dbReference type="ARBA" id="ARBA00005194"/>
    </source>
</evidence>
<evidence type="ECO:0000256" key="20">
    <source>
        <dbReference type="SAM" id="SignalP"/>
    </source>
</evidence>
<feature type="transmembrane region" description="Helical" evidence="19">
    <location>
        <begin position="675"/>
        <end position="695"/>
    </location>
</feature>
<evidence type="ECO:0000256" key="13">
    <source>
        <dbReference type="ARBA" id="ARBA00023098"/>
    </source>
</evidence>
<evidence type="ECO:0000256" key="17">
    <source>
        <dbReference type="ARBA" id="ARBA00051495"/>
    </source>
</evidence>
<dbReference type="GO" id="GO:0005789">
    <property type="term" value="C:endoplasmic reticulum membrane"/>
    <property type="evidence" value="ECO:0007669"/>
    <property type="project" value="UniProtKB-SubCell"/>
</dbReference>
<dbReference type="InterPro" id="IPR001104">
    <property type="entry name" value="3-oxo-5_a-steroid_4-DH_C"/>
</dbReference>
<evidence type="ECO:0000256" key="15">
    <source>
        <dbReference type="ARBA" id="ARBA00023160"/>
    </source>
</evidence>
<keyword evidence="25" id="KW-1185">Reference proteome</keyword>
<evidence type="ECO:0000256" key="8">
    <source>
        <dbReference type="ARBA" id="ARBA00022824"/>
    </source>
</evidence>
<keyword evidence="8" id="KW-0256">Endoplasmic reticulum</keyword>
<comment type="function">
    <text evidence="18">Catalyzes the last of the four reactions of the long-chain fatty acids elongation cycle. This endoplasmic reticulum-bound enzymatic process, allows the addition of 2 carbons to the chain of long- and very long-chain fatty acids/VLCFAs per cycle. This enzyme reduces the trans-2,3-enoyl-CoA fatty acid intermediate to an acyl-CoA that can be further elongated by entering a new cycle of elongation. Thereby, it participates in the production of VLCFAs of different chain lengths that are involved in multiple biological processes as precursors of membrane lipids and lipid mediators.</text>
</comment>
<dbReference type="Pfam" id="PF02544">
    <property type="entry name" value="Steroid_dh"/>
    <property type="match status" value="1"/>
</dbReference>
<sequence>MPPSLIFKLLLAQVNANTQLPTIKQQWASHKGASYYFSSKSLTVGVYQSLVDRGWRRSGTIFYKPDVLRHCCPHYTIRLPAAELKPLKDQRRTVNKWNDFVLGEDYKKGAAKIHPVSKEEKARLKNGFDLLQEIHRADLDNVKQPPEPAHRFEVTLEPAEFSKEKFELFHNYQSHVHKEKSSEISQSGFKRFLCTSPLQRTIRQVNGNPQQLGSYHQCYRLDGRLIAMGVLDLLPHCVSGVYLLYHSDYEKWQFGKLSALREAALAIEGGYEYYYMGYYIHSCTKMRYKGDYKPQHVLDPESYEWNPLDGELKRLLDRKAYVSLSRERARKDFVASAQKNDVDAIHDHKNDVLEDFPLPTAAEAGNAVQNGTSLFDLKIPGVMTEEEIESTVDLGSTPIRVRGRLAEAQHLLSWDDGDVRQPHSIKGIIGRPIKGLPDSITVDSDAPASEIFRKIASVSKFSIHRLRVTKGSDGSAVPNASGVTVHETGLRNKSAVDVKDLGAQISWRTVFIVEYLGPLLIHPLMYLARPYIYGTNAPATQLQKLTLFMCVFHFAKREYETIFVHRFSSATMPARNIVKNSGYYWVLSGFNLAYWSYGPNSPAARASNPLLTYLGVALFVIGEMCNFSTHLTLRDLRRPGSTDRGIPQGLGFNLVTCPNYMFEAIAWIGVALVNWSLSTVIFIIVAVGQMGVWAWKKEKRYRKEFGDKYKRKRYAILPGIW</sequence>
<evidence type="ECO:0000256" key="10">
    <source>
        <dbReference type="ARBA" id="ARBA00022857"/>
    </source>
</evidence>
<comment type="similarity">
    <text evidence="4">Belongs to the R-transferase family.</text>
</comment>
<evidence type="ECO:0000256" key="19">
    <source>
        <dbReference type="SAM" id="Phobius"/>
    </source>
</evidence>
<evidence type="ECO:0000256" key="9">
    <source>
        <dbReference type="ARBA" id="ARBA00022832"/>
    </source>
</evidence>
<keyword evidence="9" id="KW-0276">Fatty acid metabolism</keyword>
<dbReference type="PANTHER" id="PTHR21367">
    <property type="entry name" value="ARGININE-TRNA-PROTEIN TRANSFERASE 1"/>
    <property type="match status" value="1"/>
</dbReference>
<evidence type="ECO:0000256" key="3">
    <source>
        <dbReference type="ARBA" id="ARBA00007742"/>
    </source>
</evidence>
<dbReference type="Pfam" id="PF04377">
    <property type="entry name" value="ATE_C"/>
    <property type="match status" value="1"/>
</dbReference>
<comment type="catalytic activity">
    <reaction evidence="17">
        <text>a very-long-chain 2,3-saturated fatty acyl-CoA + NADP(+) = a very-long-chain (2E)-enoyl-CoA + NADPH + H(+)</text>
        <dbReference type="Rhea" id="RHEA:14473"/>
        <dbReference type="ChEBI" id="CHEBI:15378"/>
        <dbReference type="ChEBI" id="CHEBI:57783"/>
        <dbReference type="ChEBI" id="CHEBI:58349"/>
        <dbReference type="ChEBI" id="CHEBI:83724"/>
        <dbReference type="ChEBI" id="CHEBI:83728"/>
        <dbReference type="EC" id="1.3.1.93"/>
    </reaction>
</comment>
<keyword evidence="12" id="KW-0560">Oxidoreductase</keyword>
<dbReference type="GO" id="GO:0006633">
    <property type="term" value="P:fatty acid biosynthetic process"/>
    <property type="evidence" value="ECO:0007669"/>
    <property type="project" value="UniProtKB-KW"/>
</dbReference>
<keyword evidence="15" id="KW-0275">Fatty acid biosynthesis</keyword>
<dbReference type="PANTHER" id="PTHR21367:SF1">
    <property type="entry name" value="ARGINYL-TRNA--PROTEIN TRANSFERASE 1"/>
    <property type="match status" value="1"/>
</dbReference>
<evidence type="ECO:0000256" key="16">
    <source>
        <dbReference type="ARBA" id="ARBA00023315"/>
    </source>
</evidence>
<dbReference type="OrthoDB" id="74183at2759"/>
<dbReference type="Gene3D" id="1.20.120.1630">
    <property type="match status" value="1"/>
</dbReference>
<dbReference type="SUPFAM" id="SSF55729">
    <property type="entry name" value="Acyl-CoA N-acyltransferases (Nat)"/>
    <property type="match status" value="1"/>
</dbReference>
<keyword evidence="16" id="KW-0012">Acyltransferase</keyword>
<evidence type="ECO:0000256" key="1">
    <source>
        <dbReference type="ARBA" id="ARBA00004477"/>
    </source>
</evidence>
<evidence type="ECO:0000313" key="24">
    <source>
        <dbReference type="EMBL" id="KAF3048233.1"/>
    </source>
</evidence>
<keyword evidence="13" id="KW-0443">Lipid metabolism</keyword>
<gene>
    <name evidence="24" type="primary">TSC13</name>
    <name evidence="24" type="ORF">E8E12_011402</name>
</gene>
<dbReference type="FunFam" id="1.20.120.1630:FF:000010">
    <property type="entry name" value="Steroid alpha reductase family protein"/>
    <property type="match status" value="1"/>
</dbReference>
<reference evidence="24" key="1">
    <citation type="submission" date="2019-04" db="EMBL/GenBank/DDBJ databases">
        <title>Sequencing of skin fungus with MAO and IRED activity.</title>
        <authorList>
            <person name="Marsaioli A.J."/>
            <person name="Bonatto J.M.C."/>
            <person name="Reis Junior O."/>
        </authorList>
    </citation>
    <scope>NUCLEOTIDE SEQUENCE</scope>
    <source>
        <strain evidence="24">28M1</strain>
    </source>
</reference>
<dbReference type="Pfam" id="PF04376">
    <property type="entry name" value="ATE_N"/>
    <property type="match status" value="1"/>
</dbReference>
<dbReference type="InterPro" id="IPR007471">
    <property type="entry name" value="N-end_Aminoacyl_Trfase_N"/>
</dbReference>
<organism evidence="24 25">
    <name type="scientific">Didymella heteroderae</name>
    <dbReference type="NCBI Taxonomy" id="1769908"/>
    <lineage>
        <taxon>Eukaryota</taxon>
        <taxon>Fungi</taxon>
        <taxon>Dikarya</taxon>
        <taxon>Ascomycota</taxon>
        <taxon>Pezizomycotina</taxon>
        <taxon>Dothideomycetes</taxon>
        <taxon>Pleosporomycetidae</taxon>
        <taxon>Pleosporales</taxon>
        <taxon>Pleosporineae</taxon>
        <taxon>Didymellaceae</taxon>
        <taxon>Didymella</taxon>
    </lineage>
</organism>
<comment type="caution">
    <text evidence="24">The sequence shown here is derived from an EMBL/GenBank/DDBJ whole genome shotgun (WGS) entry which is preliminary data.</text>
</comment>
<protein>
    <submittedName>
        <fullName evidence="24">3-oxo-5a-steroid 4- dehydrogenase</fullName>
    </submittedName>
</protein>
<keyword evidence="10" id="KW-0521">NADP</keyword>
<accession>A0A9P5C757</accession>
<keyword evidence="11 19" id="KW-1133">Transmembrane helix</keyword>
<name>A0A9P5C757_9PLEO</name>
<comment type="similarity">
    <text evidence="3">Belongs to the steroid 5-alpha reductase family.</text>
</comment>
<evidence type="ECO:0000256" key="14">
    <source>
        <dbReference type="ARBA" id="ARBA00023136"/>
    </source>
</evidence>
<evidence type="ECO:0000256" key="18">
    <source>
        <dbReference type="ARBA" id="ARBA00058640"/>
    </source>
</evidence>
<evidence type="ECO:0000256" key="12">
    <source>
        <dbReference type="ARBA" id="ARBA00023002"/>
    </source>
</evidence>
<keyword evidence="7 19" id="KW-0812">Transmembrane</keyword>
<evidence type="ECO:0000259" key="22">
    <source>
        <dbReference type="Pfam" id="PF04376"/>
    </source>
</evidence>
<evidence type="ECO:0000256" key="11">
    <source>
        <dbReference type="ARBA" id="ARBA00022989"/>
    </source>
</evidence>
<keyword evidence="20" id="KW-0732">Signal</keyword>
<dbReference type="GO" id="GO:0102758">
    <property type="term" value="F:very-long-chain enoyl-CoA reductase activity"/>
    <property type="evidence" value="ECO:0007669"/>
    <property type="project" value="UniProtKB-EC"/>
</dbReference>
<dbReference type="InterPro" id="IPR016181">
    <property type="entry name" value="Acyl_CoA_acyltransferase"/>
</dbReference>
<evidence type="ECO:0000256" key="4">
    <source>
        <dbReference type="ARBA" id="ARBA00009991"/>
    </source>
</evidence>
<feature type="domain" description="N-end aminoacyl transferase N-terminal" evidence="22">
    <location>
        <begin position="35"/>
        <end position="92"/>
    </location>
</feature>
<proteinExistence type="inferred from homology"/>
<comment type="subcellular location">
    <subcellularLocation>
        <location evidence="1">Endoplasmic reticulum membrane</location>
        <topology evidence="1">Multi-pass membrane protein</topology>
    </subcellularLocation>
</comment>
<keyword evidence="6" id="KW-0808">Transferase</keyword>
<keyword evidence="5" id="KW-0444">Lipid biosynthesis</keyword>
<dbReference type="AlphaFoldDB" id="A0A9P5C757"/>
<feature type="chain" id="PRO_5040281961" evidence="20">
    <location>
        <begin position="17"/>
        <end position="721"/>
    </location>
</feature>
<evidence type="ECO:0000256" key="7">
    <source>
        <dbReference type="ARBA" id="ARBA00022692"/>
    </source>
</evidence>
<evidence type="ECO:0000259" key="21">
    <source>
        <dbReference type="Pfam" id="PF02544"/>
    </source>
</evidence>
<dbReference type="InterPro" id="IPR030700">
    <property type="entry name" value="N-end_Aminoacyl_Trfase"/>
</dbReference>
<evidence type="ECO:0000259" key="23">
    <source>
        <dbReference type="Pfam" id="PF04377"/>
    </source>
</evidence>
<dbReference type="GO" id="GO:0004057">
    <property type="term" value="F:arginyl-tRNA--protein transferase activity"/>
    <property type="evidence" value="ECO:0007669"/>
    <property type="project" value="InterPro"/>
</dbReference>
<feature type="domain" description="N-end rule aminoacyl transferase C-terminal" evidence="23">
    <location>
        <begin position="164"/>
        <end position="299"/>
    </location>
</feature>
<comment type="pathway">
    <text evidence="2">Lipid metabolism; fatty acid biosynthesis.</text>
</comment>
<keyword evidence="14 19" id="KW-0472">Membrane</keyword>
<dbReference type="Proteomes" id="UP000758155">
    <property type="component" value="Unassembled WGS sequence"/>
</dbReference>
<feature type="signal peptide" evidence="20">
    <location>
        <begin position="1"/>
        <end position="16"/>
    </location>
</feature>
<evidence type="ECO:0000256" key="6">
    <source>
        <dbReference type="ARBA" id="ARBA00022679"/>
    </source>
</evidence>
<evidence type="ECO:0000313" key="25">
    <source>
        <dbReference type="Proteomes" id="UP000758155"/>
    </source>
</evidence>
<dbReference type="PROSITE" id="PS50244">
    <property type="entry name" value="S5A_REDUCTASE"/>
    <property type="match status" value="1"/>
</dbReference>
<evidence type="ECO:0000256" key="5">
    <source>
        <dbReference type="ARBA" id="ARBA00022516"/>
    </source>
</evidence>
<dbReference type="EMBL" id="SWKV01000001">
    <property type="protein sequence ID" value="KAF3048233.1"/>
    <property type="molecule type" value="Genomic_DNA"/>
</dbReference>